<gene>
    <name evidence="2" type="ORF">NCTC12722_00086</name>
</gene>
<protein>
    <submittedName>
        <fullName evidence="2">Putative endoribonuclease L-PSP</fullName>
    </submittedName>
</protein>
<dbReference type="Pfam" id="PF14588">
    <property type="entry name" value="YjgF_endoribonc"/>
    <property type="match status" value="1"/>
</dbReference>
<dbReference type="RefSeq" id="WP_002717712.1">
    <property type="nucleotide sequence ID" value="NZ_UFSI01000001.1"/>
</dbReference>
<accession>A0A380W1T7</accession>
<dbReference type="OrthoDB" id="9806350at2"/>
<dbReference type="PANTHER" id="PTHR43760:SF1">
    <property type="entry name" value="ENDORIBONUCLEASE L-PSP_CHORISMATE MUTASE-LIKE DOMAIN-CONTAINING PROTEIN"/>
    <property type="match status" value="1"/>
</dbReference>
<evidence type="ECO:0000259" key="1">
    <source>
        <dbReference type="Pfam" id="PF14588"/>
    </source>
</evidence>
<dbReference type="AlphaFoldDB" id="A0A380W1T7"/>
<dbReference type="CDD" id="cd02199">
    <property type="entry name" value="YjgF_YER057c_UK114_like_1"/>
    <property type="match status" value="1"/>
</dbReference>
<evidence type="ECO:0000313" key="3">
    <source>
        <dbReference type="Proteomes" id="UP000254343"/>
    </source>
</evidence>
<reference evidence="2 3" key="1">
    <citation type="submission" date="2018-06" db="EMBL/GenBank/DDBJ databases">
        <authorList>
            <consortium name="Pathogen Informatics"/>
            <person name="Doyle S."/>
        </authorList>
    </citation>
    <scope>NUCLEOTIDE SEQUENCE [LARGE SCALE GENOMIC DNA]</scope>
    <source>
        <strain evidence="2 3">NCTC12722</strain>
    </source>
</reference>
<dbReference type="SUPFAM" id="SSF55298">
    <property type="entry name" value="YjgF-like"/>
    <property type="match status" value="1"/>
</dbReference>
<name>A0A380W1T7_AFIFE</name>
<organism evidence="2 3">
    <name type="scientific">Afipia felis</name>
    <name type="common">Cat scratch disease bacillus</name>
    <dbReference type="NCBI Taxonomy" id="1035"/>
    <lineage>
        <taxon>Bacteria</taxon>
        <taxon>Pseudomonadati</taxon>
        <taxon>Pseudomonadota</taxon>
        <taxon>Alphaproteobacteria</taxon>
        <taxon>Hyphomicrobiales</taxon>
        <taxon>Nitrobacteraceae</taxon>
        <taxon>Afipia</taxon>
    </lineage>
</organism>
<dbReference type="Proteomes" id="UP000254343">
    <property type="component" value="Unassembled WGS sequence"/>
</dbReference>
<feature type="domain" description="Endoribonuclease L-PSP/chorismate mutase-like" evidence="1">
    <location>
        <begin position="7"/>
        <end position="143"/>
    </location>
</feature>
<dbReference type="Gene3D" id="3.30.1330.40">
    <property type="entry name" value="RutC-like"/>
    <property type="match status" value="1"/>
</dbReference>
<dbReference type="InterPro" id="IPR013813">
    <property type="entry name" value="Endoribo_LPSP/chorism_mut-like"/>
</dbReference>
<proteinExistence type="predicted"/>
<dbReference type="PANTHER" id="PTHR43760">
    <property type="entry name" value="ENDORIBONUCLEASE-RELATED"/>
    <property type="match status" value="1"/>
</dbReference>
<evidence type="ECO:0000313" key="2">
    <source>
        <dbReference type="EMBL" id="SUU82928.1"/>
    </source>
</evidence>
<sequence>MTEVERKLGERGLTVPAAAKSLADYVPVNRAGNIVFVSGQLPVQDGKLAYEGIVGQDLDVETAKKAAILCALNILGQLKAAVPSLDRVRCIRLGGFVQSEAGFKDQAAVINGASELIVHALGEKGRHARAAVGCSSLPLGAAVEVEAIFEVESD</sequence>
<dbReference type="InterPro" id="IPR035959">
    <property type="entry name" value="RutC-like_sf"/>
</dbReference>
<dbReference type="EMBL" id="UIGB01000001">
    <property type="protein sequence ID" value="SUU82928.1"/>
    <property type="molecule type" value="Genomic_DNA"/>
</dbReference>